<accession>A0A0S4QV60</accession>
<dbReference type="Proteomes" id="UP000198802">
    <property type="component" value="Unassembled WGS sequence"/>
</dbReference>
<dbReference type="AlphaFoldDB" id="A0A0S4QV60"/>
<name>A0A0S4QV60_9ACTN</name>
<gene>
    <name evidence="1" type="ORF">Ga0074812_118134</name>
</gene>
<organism evidence="1 2">
    <name type="scientific">Parafrankia irregularis</name>
    <dbReference type="NCBI Taxonomy" id="795642"/>
    <lineage>
        <taxon>Bacteria</taxon>
        <taxon>Bacillati</taxon>
        <taxon>Actinomycetota</taxon>
        <taxon>Actinomycetes</taxon>
        <taxon>Frankiales</taxon>
        <taxon>Frankiaceae</taxon>
        <taxon>Parafrankia</taxon>
    </lineage>
</organism>
<dbReference type="EMBL" id="FAOZ01000018">
    <property type="protein sequence ID" value="CUU58362.1"/>
    <property type="molecule type" value="Genomic_DNA"/>
</dbReference>
<protein>
    <submittedName>
        <fullName evidence="1">Coenzyme PQQ synthesis protein D (PqqD)</fullName>
    </submittedName>
</protein>
<reference evidence="2" key="1">
    <citation type="submission" date="2015-11" db="EMBL/GenBank/DDBJ databases">
        <authorList>
            <person name="Varghese N."/>
        </authorList>
    </citation>
    <scope>NUCLEOTIDE SEQUENCE [LARGE SCALE GENOMIC DNA]</scope>
    <source>
        <strain evidence="2">DSM 45899</strain>
    </source>
</reference>
<dbReference type="InterPro" id="IPR008792">
    <property type="entry name" value="PQQD"/>
</dbReference>
<evidence type="ECO:0000313" key="1">
    <source>
        <dbReference type="EMBL" id="CUU58362.1"/>
    </source>
</evidence>
<dbReference type="NCBIfam" id="NF033530">
    <property type="entry name" value="lasso_PqqD_Strm"/>
    <property type="match status" value="1"/>
</dbReference>
<dbReference type="RefSeq" id="WP_091281343.1">
    <property type="nucleotide sequence ID" value="NZ_FAOZ01000018.1"/>
</dbReference>
<dbReference type="Gene3D" id="1.10.10.1150">
    <property type="entry name" value="Coenzyme PQQ synthesis protein D (PqqD)"/>
    <property type="match status" value="1"/>
</dbReference>
<dbReference type="InterPro" id="IPR041881">
    <property type="entry name" value="PqqD_sf"/>
</dbReference>
<proteinExistence type="predicted"/>
<keyword evidence="2" id="KW-1185">Reference proteome</keyword>
<evidence type="ECO:0000313" key="2">
    <source>
        <dbReference type="Proteomes" id="UP000198802"/>
    </source>
</evidence>
<dbReference type="Pfam" id="PF05402">
    <property type="entry name" value="PqqD"/>
    <property type="match status" value="1"/>
</dbReference>
<sequence>MSTQLREHVVRTHTDYGAVLLDERTGRYFTLNPTADVAVGVLAGGGTPDQAAQAVTEAYEVDTATARADIDALVAQLRDAGLVR</sequence>